<dbReference type="CDD" id="cd03801">
    <property type="entry name" value="GT4_PimA-like"/>
    <property type="match status" value="1"/>
</dbReference>
<sequence>MQQPHAVIALPNNIEIDARAHRNGLALVAAGYRVTMVGFGSGIPPQGTIAGLDYILCSPKAPVAGPARLTLTYRAVRKAFHVTMKRRPPQKVLGAVARVDHFTNSVKSRATKAAGKVRAKVAPAKPVEGADDHRFWEKALPQVGVMTAAMKPTLIELQPDVIVTDVHLLPLATEVATVFRARGHRVGVVYDAREYVYGLASEDPNVTEGFPALESEYIRQVDATFTVCEPIAEFLQEKYDLPVEPELVPNAPIGQLPPVEHPMTISDFLKLPEGTPLLVYAGGLSYHRGVHDVISALPELAEVHLAIGARRGSSYVVELEEQAERLGVRNRVHFVPFAPTHEVAEYLSSATAAIFPFLPVGNHNWAAPNKYYESVQARLPILTSNMDWLTQRVTSLGIGEVFEHSNPASIVEATRKLLGDLDSYRARLTDELVASHTFEEFEPTVQKVVLGVTAERAKEGLRPGSLHGQLAAIRSDMLRQRASLSDSEIFEPRPRLRIGTANTGGQPQLWATSLMREHPEAIAESVWIYREGPLKFPVDETVTYQQWVSPAWQRNLMRKLENRVSHVLTESARASVGAHFGKFFYEETNYFRQQGIRQGLVFHGSDIRNPRRHTELEPDSPFVDASDELTAVLQKQVEAITPHVLAFDGPVYVTTNDLLDYLPGASWLPIVVDTGFWHSDVVPLTRDGAPIVFHVPSRGSMKGSDRVDEVCELLQSEGLIRYVRDEHLTRDQMRARMMDADIVIDQLRLGDYGITAVEAMSGGKLVIGHVADRVRERIPGDVPIVEADAHTLEDVLRNLLTDPARAAEISEAGRGYVREWHDGTRSAEVLSGFMGL</sequence>
<accession>A0A1M6DIU8</accession>
<dbReference type="PANTHER" id="PTHR12526:SF638">
    <property type="entry name" value="SPORE COAT PROTEIN SA"/>
    <property type="match status" value="1"/>
</dbReference>
<dbReference type="GO" id="GO:0016757">
    <property type="term" value="F:glycosyltransferase activity"/>
    <property type="evidence" value="ECO:0007669"/>
    <property type="project" value="InterPro"/>
</dbReference>
<dbReference type="RefSeq" id="WP_073186375.1">
    <property type="nucleotide sequence ID" value="NZ_FQZG01000013.1"/>
</dbReference>
<dbReference type="PANTHER" id="PTHR12526">
    <property type="entry name" value="GLYCOSYLTRANSFERASE"/>
    <property type="match status" value="1"/>
</dbReference>
<gene>
    <name evidence="3" type="ORF">SAMN02745244_00926</name>
</gene>
<dbReference type="STRING" id="1123357.SAMN02745244_00926"/>
<evidence type="ECO:0000259" key="2">
    <source>
        <dbReference type="Pfam" id="PF00534"/>
    </source>
</evidence>
<dbReference type="SUPFAM" id="SSF53756">
    <property type="entry name" value="UDP-Glycosyltransferase/glycogen phosphorylase"/>
    <property type="match status" value="2"/>
</dbReference>
<dbReference type="InterPro" id="IPR001296">
    <property type="entry name" value="Glyco_trans_1"/>
</dbReference>
<evidence type="ECO:0000313" key="3">
    <source>
        <dbReference type="EMBL" id="SHI72979.1"/>
    </source>
</evidence>
<dbReference type="Proteomes" id="UP000184512">
    <property type="component" value="Unassembled WGS sequence"/>
</dbReference>
<proteinExistence type="predicted"/>
<dbReference type="Pfam" id="PF00534">
    <property type="entry name" value="Glycos_transf_1"/>
    <property type="match status" value="1"/>
</dbReference>
<evidence type="ECO:0000256" key="1">
    <source>
        <dbReference type="ARBA" id="ARBA00022679"/>
    </source>
</evidence>
<protein>
    <submittedName>
        <fullName evidence="3">Glycosyltransferase involved in cell wall bisynthesis</fullName>
    </submittedName>
</protein>
<dbReference type="AlphaFoldDB" id="A0A1M6DIU8"/>
<feature type="domain" description="Glycosyl transferase family 1" evidence="2">
    <location>
        <begin position="268"/>
        <end position="423"/>
    </location>
</feature>
<keyword evidence="4" id="KW-1185">Reference proteome</keyword>
<organism evidence="3 4">
    <name type="scientific">Tessaracoccus bendigoensis DSM 12906</name>
    <dbReference type="NCBI Taxonomy" id="1123357"/>
    <lineage>
        <taxon>Bacteria</taxon>
        <taxon>Bacillati</taxon>
        <taxon>Actinomycetota</taxon>
        <taxon>Actinomycetes</taxon>
        <taxon>Propionibacteriales</taxon>
        <taxon>Propionibacteriaceae</taxon>
        <taxon>Tessaracoccus</taxon>
    </lineage>
</organism>
<dbReference type="EMBL" id="FQZG01000013">
    <property type="protein sequence ID" value="SHI72979.1"/>
    <property type="molecule type" value="Genomic_DNA"/>
</dbReference>
<keyword evidence="1 3" id="KW-0808">Transferase</keyword>
<dbReference type="Gene3D" id="3.40.50.2000">
    <property type="entry name" value="Glycogen Phosphorylase B"/>
    <property type="match status" value="2"/>
</dbReference>
<name>A0A1M6DIU8_9ACTN</name>
<evidence type="ECO:0000313" key="4">
    <source>
        <dbReference type="Proteomes" id="UP000184512"/>
    </source>
</evidence>
<reference evidence="3 4" key="1">
    <citation type="submission" date="2016-11" db="EMBL/GenBank/DDBJ databases">
        <authorList>
            <person name="Jaros S."/>
            <person name="Januszkiewicz K."/>
            <person name="Wedrychowicz H."/>
        </authorList>
    </citation>
    <scope>NUCLEOTIDE SEQUENCE [LARGE SCALE GENOMIC DNA]</scope>
    <source>
        <strain evidence="3 4">DSM 12906</strain>
    </source>
</reference>